<keyword evidence="2" id="KW-1185">Reference proteome</keyword>
<dbReference type="Proteomes" id="UP000011185">
    <property type="component" value="Unassembled WGS sequence"/>
</dbReference>
<dbReference type="EMBL" id="JH993856">
    <property type="protein sequence ID" value="ELQ76313.1"/>
    <property type="molecule type" value="Genomic_DNA"/>
</dbReference>
<evidence type="ECO:0000313" key="1">
    <source>
        <dbReference type="EMBL" id="ELQ76313.1"/>
    </source>
</evidence>
<sequence>VHFHKFFIQSTFYFTARSFTPDTLSMKIRLLKGRDIPKVQRLNHLTLPENYTLEFLSIHYLLNPSTNYVAVQNDMLIGIPTSRQKRHDHKSERRQSVS</sequence>
<dbReference type="SUPFAM" id="SSF55729">
    <property type="entry name" value="Acyl-CoA N-acyltransferases (Nat)"/>
    <property type="match status" value="1"/>
</dbReference>
<dbReference type="Gene3D" id="3.40.630.30">
    <property type="match status" value="1"/>
</dbReference>
<dbReference type="EC" id="2.3.1.88" evidence="1"/>
<keyword evidence="1" id="KW-0012">Acyltransferase</keyword>
<proteinExistence type="predicted"/>
<dbReference type="InterPro" id="IPR016181">
    <property type="entry name" value="Acyl_CoA_acyltransferase"/>
</dbReference>
<reference evidence="1 2" key="1">
    <citation type="journal article" date="2012" name="PLoS Pathog.">
        <title>The genome of the obligate intracellular parasite Trachipleistophora hominis: new insights into microsporidian genome dynamics and reductive evolution.</title>
        <authorList>
            <person name="Heinz E."/>
            <person name="Williams T.A."/>
            <person name="Nakjang S."/>
            <person name="Noel C.J."/>
            <person name="Swan D.C."/>
            <person name="Goldberg A.V."/>
            <person name="Harris S.R."/>
            <person name="Weinmaier T."/>
            <person name="Markert S."/>
            <person name="Becher D."/>
            <person name="Bernhardt J."/>
            <person name="Dagan T."/>
            <person name="Hacker C."/>
            <person name="Lucocq J.M."/>
            <person name="Schweder T."/>
            <person name="Rattei T."/>
            <person name="Hall N."/>
            <person name="Hirt R.P."/>
            <person name="Embley T.M."/>
        </authorList>
    </citation>
    <scope>NUCLEOTIDE SEQUENCE [LARGE SCALE GENOMIC DNA]</scope>
</reference>
<gene>
    <name evidence="1" type="ORF">THOM_0715</name>
</gene>
<dbReference type="AlphaFoldDB" id="L7JXX3"/>
<accession>L7JXX3</accession>
<evidence type="ECO:0000313" key="2">
    <source>
        <dbReference type="Proteomes" id="UP000011185"/>
    </source>
</evidence>
<dbReference type="InParanoid" id="L7JXX3"/>
<feature type="non-terminal residue" evidence="1">
    <location>
        <position position="1"/>
    </location>
</feature>
<dbReference type="GO" id="GO:0016746">
    <property type="term" value="F:acyltransferase activity"/>
    <property type="evidence" value="ECO:0007669"/>
    <property type="project" value="UniProtKB-KW"/>
</dbReference>
<keyword evidence="1" id="KW-0808">Transferase</keyword>
<dbReference type="HOGENOM" id="CLU_2339355_0_0_1"/>
<dbReference type="VEuPathDB" id="MicrosporidiaDB:THOM_0715"/>
<name>L7JXX3_TRAHO</name>
<protein>
    <submittedName>
        <fullName evidence="1">Subunit of the major N alpha-acetyltransferase</fullName>
        <ecNumber evidence="1">2.3.1.88</ecNumber>
    </submittedName>
</protein>
<organism evidence="1 2">
    <name type="scientific">Trachipleistophora hominis</name>
    <name type="common">Microsporidian parasite</name>
    <dbReference type="NCBI Taxonomy" id="72359"/>
    <lineage>
        <taxon>Eukaryota</taxon>
        <taxon>Fungi</taxon>
        <taxon>Fungi incertae sedis</taxon>
        <taxon>Microsporidia</taxon>
        <taxon>Pleistophoridae</taxon>
        <taxon>Trachipleistophora</taxon>
    </lineage>
</organism>